<dbReference type="PANTHER" id="PTHR24104:SF25">
    <property type="entry name" value="PROTEIN LIN-41"/>
    <property type="match status" value="1"/>
</dbReference>
<evidence type="ECO:0000313" key="3">
    <source>
        <dbReference type="EMBL" id="KAI6650687.1"/>
    </source>
</evidence>
<dbReference type="InterPro" id="IPR001258">
    <property type="entry name" value="NHL_repeat"/>
</dbReference>
<dbReference type="GO" id="GO:0008270">
    <property type="term" value="F:zinc ion binding"/>
    <property type="evidence" value="ECO:0007669"/>
    <property type="project" value="UniProtKB-KW"/>
</dbReference>
<dbReference type="PANTHER" id="PTHR24104">
    <property type="entry name" value="E3 UBIQUITIN-PROTEIN LIGASE NHLRC1-RELATED"/>
    <property type="match status" value="1"/>
</dbReference>
<protein>
    <submittedName>
        <fullName evidence="3">PEP-CTERM domain protein</fullName>
    </submittedName>
</protein>
<sequence length="299" mass="33956">MATRCPEHIAIQGAELQSIPIPNYAEFQVPKVAVAKTGSIPGNFNVPRSIMIEPQSGNFYVADSGNKRIQIFSNTGEYINKFGEEHLTNPWGILFHQDSIYITDICHNAILQFKLKDFTLVKKVGQKGDGKKEFDGPRQPAISHKHLIYVPDEYNERIQILTPDLDFHAELRNNDMSSPADIIFRNDKMFVLSCDDLTCIYVFDLKGEFIRCFITMGEGMQITRGMFFCMDGHNNFIITDWLEDDIKVISPEGQLLHTIGKYGYKPGTYSYPAGIVIQNNTNLICVSENRHFGLQIYVS</sequence>
<dbReference type="Pfam" id="PF01436">
    <property type="entry name" value="NHL"/>
    <property type="match status" value="1"/>
</dbReference>
<dbReference type="AlphaFoldDB" id="A0AAV7JNX9"/>
<gene>
    <name evidence="3" type="ORF">LOD99_7738</name>
</gene>
<dbReference type="InterPro" id="IPR050952">
    <property type="entry name" value="TRIM-NHL_E3_ligases"/>
</dbReference>
<dbReference type="InterPro" id="IPR011042">
    <property type="entry name" value="6-blade_b-propeller_TolB-like"/>
</dbReference>
<dbReference type="GO" id="GO:0043161">
    <property type="term" value="P:proteasome-mediated ubiquitin-dependent protein catabolic process"/>
    <property type="evidence" value="ECO:0007669"/>
    <property type="project" value="TreeGrafter"/>
</dbReference>
<dbReference type="CDD" id="cd05819">
    <property type="entry name" value="NHL"/>
    <property type="match status" value="1"/>
</dbReference>
<accession>A0AAV7JNX9</accession>
<evidence type="ECO:0000313" key="4">
    <source>
        <dbReference type="Proteomes" id="UP001165289"/>
    </source>
</evidence>
<dbReference type="GO" id="GO:0000209">
    <property type="term" value="P:protein polyubiquitination"/>
    <property type="evidence" value="ECO:0007669"/>
    <property type="project" value="TreeGrafter"/>
</dbReference>
<proteinExistence type="predicted"/>
<comment type="caution">
    <text evidence="3">The sequence shown here is derived from an EMBL/GenBank/DDBJ whole genome shotgun (WGS) entry which is preliminary data.</text>
</comment>
<keyword evidence="4" id="KW-1185">Reference proteome</keyword>
<dbReference type="Gene3D" id="2.120.10.30">
    <property type="entry name" value="TolB, C-terminal domain"/>
    <property type="match status" value="2"/>
</dbReference>
<evidence type="ECO:0000256" key="2">
    <source>
        <dbReference type="PROSITE-ProRule" id="PRU00504"/>
    </source>
</evidence>
<dbReference type="PROSITE" id="PS51125">
    <property type="entry name" value="NHL"/>
    <property type="match status" value="1"/>
</dbReference>
<organism evidence="3 4">
    <name type="scientific">Oopsacas minuta</name>
    <dbReference type="NCBI Taxonomy" id="111878"/>
    <lineage>
        <taxon>Eukaryota</taxon>
        <taxon>Metazoa</taxon>
        <taxon>Porifera</taxon>
        <taxon>Hexactinellida</taxon>
        <taxon>Hexasterophora</taxon>
        <taxon>Lyssacinosida</taxon>
        <taxon>Leucopsacidae</taxon>
        <taxon>Oopsacas</taxon>
    </lineage>
</organism>
<dbReference type="SUPFAM" id="SSF63829">
    <property type="entry name" value="Calcium-dependent phosphotriesterase"/>
    <property type="match status" value="1"/>
</dbReference>
<keyword evidence="1" id="KW-0677">Repeat</keyword>
<dbReference type="GO" id="GO:0061630">
    <property type="term" value="F:ubiquitin protein ligase activity"/>
    <property type="evidence" value="ECO:0007669"/>
    <property type="project" value="TreeGrafter"/>
</dbReference>
<dbReference type="EMBL" id="JAKMXF010000310">
    <property type="protein sequence ID" value="KAI6650687.1"/>
    <property type="molecule type" value="Genomic_DNA"/>
</dbReference>
<dbReference type="Proteomes" id="UP001165289">
    <property type="component" value="Unassembled WGS sequence"/>
</dbReference>
<reference evidence="3 4" key="1">
    <citation type="journal article" date="2023" name="BMC Biol.">
        <title>The compact genome of the sponge Oopsacas minuta (Hexactinellida) is lacking key metazoan core genes.</title>
        <authorList>
            <person name="Santini S."/>
            <person name="Schenkelaars Q."/>
            <person name="Jourda C."/>
            <person name="Duchesne M."/>
            <person name="Belahbib H."/>
            <person name="Rocher C."/>
            <person name="Selva M."/>
            <person name="Riesgo A."/>
            <person name="Vervoort M."/>
            <person name="Leys S.P."/>
            <person name="Kodjabachian L."/>
            <person name="Le Bivic A."/>
            <person name="Borchiellini C."/>
            <person name="Claverie J.M."/>
            <person name="Renard E."/>
        </authorList>
    </citation>
    <scope>NUCLEOTIDE SEQUENCE [LARGE SCALE GENOMIC DNA]</scope>
    <source>
        <strain evidence="3">SPO-2</strain>
    </source>
</reference>
<name>A0AAV7JNX9_9METZ</name>
<evidence type="ECO:0000256" key="1">
    <source>
        <dbReference type="ARBA" id="ARBA00022737"/>
    </source>
</evidence>
<feature type="repeat" description="NHL" evidence="2">
    <location>
        <begin position="36"/>
        <end position="75"/>
    </location>
</feature>